<evidence type="ECO:0000256" key="2">
    <source>
        <dbReference type="PROSITE-ProRule" id="PRU00169"/>
    </source>
</evidence>
<protein>
    <recommendedName>
        <fullName evidence="3">Response regulatory domain-containing protein</fullName>
    </recommendedName>
</protein>
<accession>A0A1G2I327</accession>
<dbReference type="SMART" id="SM00448">
    <property type="entry name" value="REC"/>
    <property type="match status" value="1"/>
</dbReference>
<dbReference type="EMBL" id="MHOS01000014">
    <property type="protein sequence ID" value="OGZ69155.1"/>
    <property type="molecule type" value="Genomic_DNA"/>
</dbReference>
<dbReference type="PANTHER" id="PTHR44591">
    <property type="entry name" value="STRESS RESPONSE REGULATOR PROTEIN 1"/>
    <property type="match status" value="1"/>
</dbReference>
<organism evidence="4 5">
    <name type="scientific">Candidatus Staskawiczbacteria bacterium RIFCSPHIGHO2_02_FULL_34_9</name>
    <dbReference type="NCBI Taxonomy" id="1802206"/>
    <lineage>
        <taxon>Bacteria</taxon>
        <taxon>Candidatus Staskawicziibacteriota</taxon>
    </lineage>
</organism>
<dbReference type="SUPFAM" id="SSF52172">
    <property type="entry name" value="CheY-like"/>
    <property type="match status" value="1"/>
</dbReference>
<dbReference type="InterPro" id="IPR050595">
    <property type="entry name" value="Bact_response_regulator"/>
</dbReference>
<dbReference type="Gene3D" id="3.40.50.2300">
    <property type="match status" value="1"/>
</dbReference>
<feature type="modified residue" description="4-aspartylphosphate" evidence="2">
    <location>
        <position position="52"/>
    </location>
</feature>
<proteinExistence type="predicted"/>
<name>A0A1G2I327_9BACT</name>
<dbReference type="Proteomes" id="UP000176421">
    <property type="component" value="Unassembled WGS sequence"/>
</dbReference>
<evidence type="ECO:0000313" key="4">
    <source>
        <dbReference type="EMBL" id="OGZ69155.1"/>
    </source>
</evidence>
<evidence type="ECO:0000259" key="3">
    <source>
        <dbReference type="PROSITE" id="PS50110"/>
    </source>
</evidence>
<gene>
    <name evidence="4" type="ORF">A3D35_02990</name>
</gene>
<dbReference type="GO" id="GO:0000160">
    <property type="term" value="P:phosphorelay signal transduction system"/>
    <property type="evidence" value="ECO:0007669"/>
    <property type="project" value="InterPro"/>
</dbReference>
<keyword evidence="1 2" id="KW-0597">Phosphoprotein</keyword>
<evidence type="ECO:0000313" key="5">
    <source>
        <dbReference type="Proteomes" id="UP000176421"/>
    </source>
</evidence>
<dbReference type="AlphaFoldDB" id="A0A1G2I327"/>
<dbReference type="Pfam" id="PF00072">
    <property type="entry name" value="Response_reg"/>
    <property type="match status" value="1"/>
</dbReference>
<comment type="caution">
    <text evidence="4">The sequence shown here is derived from an EMBL/GenBank/DDBJ whole genome shotgun (WGS) entry which is preliminary data.</text>
</comment>
<dbReference type="STRING" id="1802206.A3D35_02990"/>
<dbReference type="PROSITE" id="PS50110">
    <property type="entry name" value="RESPONSE_REGULATORY"/>
    <property type="match status" value="1"/>
</dbReference>
<evidence type="ECO:0000256" key="1">
    <source>
        <dbReference type="ARBA" id="ARBA00022553"/>
    </source>
</evidence>
<dbReference type="PANTHER" id="PTHR44591:SF3">
    <property type="entry name" value="RESPONSE REGULATORY DOMAIN-CONTAINING PROTEIN"/>
    <property type="match status" value="1"/>
</dbReference>
<dbReference type="InterPro" id="IPR001789">
    <property type="entry name" value="Sig_transdc_resp-reg_receiver"/>
</dbReference>
<feature type="domain" description="Response regulatory" evidence="3">
    <location>
        <begin position="3"/>
        <end position="127"/>
    </location>
</feature>
<sequence length="128" mass="14509">MKTILLVEDDPFILDVYYNQFKKEGYNVFVAKTVQDAMDKIKNNNPDLIVLDLNLSKDGHGPADGLNILEQIRRDPKTKNIKVVVSSNYEASSYPELSRLPELGVIKSFVKINLTPEELSSEVKEILK</sequence>
<dbReference type="InterPro" id="IPR011006">
    <property type="entry name" value="CheY-like_superfamily"/>
</dbReference>
<reference evidence="4 5" key="1">
    <citation type="journal article" date="2016" name="Nat. Commun.">
        <title>Thousands of microbial genomes shed light on interconnected biogeochemical processes in an aquifer system.</title>
        <authorList>
            <person name="Anantharaman K."/>
            <person name="Brown C.T."/>
            <person name="Hug L.A."/>
            <person name="Sharon I."/>
            <person name="Castelle C.J."/>
            <person name="Probst A.J."/>
            <person name="Thomas B.C."/>
            <person name="Singh A."/>
            <person name="Wilkins M.J."/>
            <person name="Karaoz U."/>
            <person name="Brodie E.L."/>
            <person name="Williams K.H."/>
            <person name="Hubbard S.S."/>
            <person name="Banfield J.F."/>
        </authorList>
    </citation>
    <scope>NUCLEOTIDE SEQUENCE [LARGE SCALE GENOMIC DNA]</scope>
</reference>